<accession>A0A4R8WS71</accession>
<proteinExistence type="predicted"/>
<evidence type="ECO:0000256" key="3">
    <source>
        <dbReference type="ARBA" id="ARBA00022692"/>
    </source>
</evidence>
<dbReference type="PANTHER" id="PTHR14969">
    <property type="entry name" value="SPHINGOSINE-1-PHOSPHATE PHOSPHOHYDROLASE"/>
    <property type="match status" value="1"/>
</dbReference>
<dbReference type="InterPro" id="IPR036938">
    <property type="entry name" value="PAP2/HPO_sf"/>
</dbReference>
<dbReference type="SUPFAM" id="SSF48317">
    <property type="entry name" value="Acid phosphatase/Vanadium-dependent haloperoxidase"/>
    <property type="match status" value="1"/>
</dbReference>
<dbReference type="OrthoDB" id="9789113at2"/>
<feature type="transmembrane region" description="Helical" evidence="7">
    <location>
        <begin position="105"/>
        <end position="127"/>
    </location>
</feature>
<evidence type="ECO:0000256" key="1">
    <source>
        <dbReference type="ARBA" id="ARBA00004651"/>
    </source>
</evidence>
<dbReference type="GO" id="GO:0005886">
    <property type="term" value="C:plasma membrane"/>
    <property type="evidence" value="ECO:0007669"/>
    <property type="project" value="UniProtKB-SubCell"/>
</dbReference>
<dbReference type="EMBL" id="SOFP01000046">
    <property type="protein sequence ID" value="TFC15196.1"/>
    <property type="molecule type" value="Genomic_DNA"/>
</dbReference>
<dbReference type="RefSeq" id="WP_134566940.1">
    <property type="nucleotide sequence ID" value="NZ_SOFP01000046.1"/>
</dbReference>
<keyword evidence="5 7" id="KW-1133">Transmembrane helix</keyword>
<keyword evidence="6 7" id="KW-0472">Membrane</keyword>
<dbReference type="InterPro" id="IPR000326">
    <property type="entry name" value="PAP2/HPO"/>
</dbReference>
<feature type="domain" description="Phosphatidic acid phosphatase type 2/haloperoxidase" evidence="8">
    <location>
        <begin position="104"/>
        <end position="218"/>
    </location>
</feature>
<evidence type="ECO:0000313" key="9">
    <source>
        <dbReference type="EMBL" id="TFC15196.1"/>
    </source>
</evidence>
<evidence type="ECO:0000256" key="2">
    <source>
        <dbReference type="ARBA" id="ARBA00022475"/>
    </source>
</evidence>
<keyword evidence="10" id="KW-1185">Reference proteome</keyword>
<dbReference type="GO" id="GO:0016787">
    <property type="term" value="F:hydrolase activity"/>
    <property type="evidence" value="ECO:0007669"/>
    <property type="project" value="UniProtKB-KW"/>
</dbReference>
<feature type="transmembrane region" description="Helical" evidence="7">
    <location>
        <begin position="67"/>
        <end position="98"/>
    </location>
</feature>
<evidence type="ECO:0000256" key="6">
    <source>
        <dbReference type="ARBA" id="ARBA00023136"/>
    </source>
</evidence>
<sequence length="253" mass="27706">MTNPPAVDNLAARTRLARLPQPRHALQQPVILALVTLALGFTIKWLPQFRNAEFQIDQFFSRHHSPALNAIAVTIQVLLSARGILIILIITFLFLLLVRRSPVNAFAVVSVAGIGWLSSEAFKIVVAQPRPNQALLQNPLIPNDGTGSFPSGHTTFAVAFAIAYYFLARQTRWSKVALACGILFVTVVGLSRVYLGVHYPSDIIGSVLVAATTTSLVTVIWNRYALSVLARIPFLDRFGPLPQPPARPGKVRQ</sequence>
<dbReference type="Gene3D" id="1.20.144.10">
    <property type="entry name" value="Phosphatidic acid phosphatase type 2/haloperoxidase"/>
    <property type="match status" value="2"/>
</dbReference>
<evidence type="ECO:0000313" key="10">
    <source>
        <dbReference type="Proteomes" id="UP000298412"/>
    </source>
</evidence>
<organism evidence="9 10">
    <name type="scientific">Cryobacterium algoritolerans</name>
    <dbReference type="NCBI Taxonomy" id="1259184"/>
    <lineage>
        <taxon>Bacteria</taxon>
        <taxon>Bacillati</taxon>
        <taxon>Actinomycetota</taxon>
        <taxon>Actinomycetes</taxon>
        <taxon>Micrococcales</taxon>
        <taxon>Microbacteriaceae</taxon>
        <taxon>Cryobacterium</taxon>
    </lineage>
</organism>
<keyword evidence="4" id="KW-0378">Hydrolase</keyword>
<keyword evidence="2" id="KW-1003">Cell membrane</keyword>
<name>A0A4R8WS71_9MICO</name>
<comment type="subcellular location">
    <subcellularLocation>
        <location evidence="1">Cell membrane</location>
        <topology evidence="1">Multi-pass membrane protein</topology>
    </subcellularLocation>
</comment>
<feature type="transmembrane region" description="Helical" evidence="7">
    <location>
        <begin position="176"/>
        <end position="197"/>
    </location>
</feature>
<reference evidence="9 10" key="1">
    <citation type="submission" date="2019-03" db="EMBL/GenBank/DDBJ databases">
        <title>Genomics of glacier-inhabiting Cryobacterium strains.</title>
        <authorList>
            <person name="Liu Q."/>
            <person name="Xin Y.-H."/>
        </authorList>
    </citation>
    <scope>NUCLEOTIDE SEQUENCE [LARGE SCALE GENOMIC DNA]</scope>
    <source>
        <strain evidence="9 10">MDT1-3</strain>
    </source>
</reference>
<comment type="caution">
    <text evidence="9">The sequence shown here is derived from an EMBL/GenBank/DDBJ whole genome shotgun (WGS) entry which is preliminary data.</text>
</comment>
<evidence type="ECO:0000256" key="5">
    <source>
        <dbReference type="ARBA" id="ARBA00022989"/>
    </source>
</evidence>
<dbReference type="Pfam" id="PF01569">
    <property type="entry name" value="PAP2"/>
    <property type="match status" value="1"/>
</dbReference>
<evidence type="ECO:0000256" key="7">
    <source>
        <dbReference type="SAM" id="Phobius"/>
    </source>
</evidence>
<evidence type="ECO:0000259" key="8">
    <source>
        <dbReference type="SMART" id="SM00014"/>
    </source>
</evidence>
<protein>
    <submittedName>
        <fullName evidence="9">Phosphatase PAP2 family protein</fullName>
    </submittedName>
</protein>
<evidence type="ECO:0000256" key="4">
    <source>
        <dbReference type="ARBA" id="ARBA00022801"/>
    </source>
</evidence>
<feature type="transmembrane region" description="Helical" evidence="7">
    <location>
        <begin position="147"/>
        <end position="167"/>
    </location>
</feature>
<dbReference type="Proteomes" id="UP000298412">
    <property type="component" value="Unassembled WGS sequence"/>
</dbReference>
<feature type="transmembrane region" description="Helical" evidence="7">
    <location>
        <begin position="203"/>
        <end position="221"/>
    </location>
</feature>
<dbReference type="SMART" id="SM00014">
    <property type="entry name" value="acidPPc"/>
    <property type="match status" value="1"/>
</dbReference>
<gene>
    <name evidence="9" type="ORF">E3O19_08675</name>
</gene>
<keyword evidence="3 7" id="KW-0812">Transmembrane</keyword>
<dbReference type="PANTHER" id="PTHR14969:SF62">
    <property type="entry name" value="DECAPRENYLPHOSPHORYL-5-PHOSPHORIBOSE PHOSPHATASE RV3807C-RELATED"/>
    <property type="match status" value="1"/>
</dbReference>
<dbReference type="AlphaFoldDB" id="A0A4R8WS71"/>